<dbReference type="AlphaFoldDB" id="A0A9E7FGQ7"/>
<sequence>MKLDPFVHIQVVRLVQIVDKEMASKCGANWQKTQARMMCSSMQRCQNGCLPIIGYICALVRVPFARREGMTEEPH</sequence>
<name>A0A9E7FGQ7_9LILI</name>
<gene>
    <name evidence="1" type="ORF">MUK42_30790</name>
</gene>
<evidence type="ECO:0000313" key="1">
    <source>
        <dbReference type="EMBL" id="URD95959.1"/>
    </source>
</evidence>
<protein>
    <submittedName>
        <fullName evidence="1">Uncharacterized protein</fullName>
    </submittedName>
</protein>
<proteinExistence type="predicted"/>
<dbReference type="EMBL" id="CP097506">
    <property type="protein sequence ID" value="URD95959.1"/>
    <property type="molecule type" value="Genomic_DNA"/>
</dbReference>
<accession>A0A9E7FGQ7</accession>
<dbReference type="Proteomes" id="UP001055439">
    <property type="component" value="Chromosome 4"/>
</dbReference>
<organism evidence="1 2">
    <name type="scientific">Musa troglodytarum</name>
    <name type="common">fe'i banana</name>
    <dbReference type="NCBI Taxonomy" id="320322"/>
    <lineage>
        <taxon>Eukaryota</taxon>
        <taxon>Viridiplantae</taxon>
        <taxon>Streptophyta</taxon>
        <taxon>Embryophyta</taxon>
        <taxon>Tracheophyta</taxon>
        <taxon>Spermatophyta</taxon>
        <taxon>Magnoliopsida</taxon>
        <taxon>Liliopsida</taxon>
        <taxon>Zingiberales</taxon>
        <taxon>Musaceae</taxon>
        <taxon>Musa</taxon>
    </lineage>
</organism>
<keyword evidence="2" id="KW-1185">Reference proteome</keyword>
<evidence type="ECO:0000313" key="2">
    <source>
        <dbReference type="Proteomes" id="UP001055439"/>
    </source>
</evidence>
<reference evidence="1" key="1">
    <citation type="submission" date="2022-05" db="EMBL/GenBank/DDBJ databases">
        <title>The Musa troglodytarum L. genome provides insights into the mechanism of non-climacteric behaviour and enrichment of carotenoids.</title>
        <authorList>
            <person name="Wang J."/>
        </authorList>
    </citation>
    <scope>NUCLEOTIDE SEQUENCE</scope>
    <source>
        <tissue evidence="1">Leaf</tissue>
    </source>
</reference>